<keyword evidence="6" id="KW-0378">Hydrolase</keyword>
<dbReference type="Pfam" id="PF03372">
    <property type="entry name" value="Exo_endo_phos"/>
    <property type="match status" value="1"/>
</dbReference>
<gene>
    <name evidence="11" type="ORF">EV672_10285</name>
</gene>
<dbReference type="PANTHER" id="PTHR15822">
    <property type="entry name" value="TRAF AND TNF RECEPTOR-ASSOCIATED PROTEIN"/>
    <property type="match status" value="1"/>
</dbReference>
<proteinExistence type="predicted"/>
<evidence type="ECO:0000313" key="11">
    <source>
        <dbReference type="EMBL" id="TDP85736.1"/>
    </source>
</evidence>
<protein>
    <submittedName>
        <fullName evidence="11">Endonuclease/exonuclease/phosphatase (EEP) superfamily protein YafD</fullName>
    </submittedName>
</protein>
<organism evidence="11 12">
    <name type="scientific">Aquabacterium commune</name>
    <dbReference type="NCBI Taxonomy" id="70586"/>
    <lineage>
        <taxon>Bacteria</taxon>
        <taxon>Pseudomonadati</taxon>
        <taxon>Pseudomonadota</taxon>
        <taxon>Betaproteobacteria</taxon>
        <taxon>Burkholderiales</taxon>
        <taxon>Aquabacterium</taxon>
    </lineage>
</organism>
<feature type="transmembrane region" description="Helical" evidence="9">
    <location>
        <begin position="65"/>
        <end position="83"/>
    </location>
</feature>
<comment type="caution">
    <text evidence="11">The sequence shown here is derived from an EMBL/GenBank/DDBJ whole genome shotgun (WGS) entry which is preliminary data.</text>
</comment>
<dbReference type="RefSeq" id="WP_166643441.1">
    <property type="nucleotide sequence ID" value="NZ_SNXW01000002.1"/>
</dbReference>
<evidence type="ECO:0000256" key="3">
    <source>
        <dbReference type="ARBA" id="ARBA00022722"/>
    </source>
</evidence>
<dbReference type="PANTHER" id="PTHR15822:SF4">
    <property type="entry name" value="TYROSYL-DNA PHOSPHODIESTERASE 2"/>
    <property type="match status" value="1"/>
</dbReference>
<keyword evidence="3" id="KW-0540">Nuclease</keyword>
<evidence type="ECO:0000256" key="1">
    <source>
        <dbReference type="ARBA" id="ARBA00001936"/>
    </source>
</evidence>
<dbReference type="InterPro" id="IPR036691">
    <property type="entry name" value="Endo/exonu/phosph_ase_sf"/>
</dbReference>
<dbReference type="GO" id="GO:0046872">
    <property type="term" value="F:metal ion binding"/>
    <property type="evidence" value="ECO:0007669"/>
    <property type="project" value="UniProtKB-KW"/>
</dbReference>
<dbReference type="SUPFAM" id="SSF56219">
    <property type="entry name" value="DNase I-like"/>
    <property type="match status" value="1"/>
</dbReference>
<feature type="domain" description="Endonuclease/exonuclease/phosphatase" evidence="10">
    <location>
        <begin position="95"/>
        <end position="324"/>
    </location>
</feature>
<name>A0A4R6RJC8_9BURK</name>
<keyword evidence="12" id="KW-1185">Reference proteome</keyword>
<keyword evidence="11" id="KW-0269">Exonuclease</keyword>
<dbReference type="AlphaFoldDB" id="A0A4R6RJC8"/>
<evidence type="ECO:0000256" key="8">
    <source>
        <dbReference type="ARBA" id="ARBA00023204"/>
    </source>
</evidence>
<comment type="cofactor">
    <cofactor evidence="1">
        <name>Mn(2+)</name>
        <dbReference type="ChEBI" id="CHEBI:29035"/>
    </cofactor>
</comment>
<evidence type="ECO:0000313" key="12">
    <source>
        <dbReference type="Proteomes" id="UP000294593"/>
    </source>
</evidence>
<dbReference type="GO" id="GO:0006281">
    <property type="term" value="P:DNA repair"/>
    <property type="evidence" value="ECO:0007669"/>
    <property type="project" value="UniProtKB-KW"/>
</dbReference>
<dbReference type="InterPro" id="IPR051547">
    <property type="entry name" value="TDP2-like"/>
</dbReference>
<dbReference type="GO" id="GO:0004527">
    <property type="term" value="F:exonuclease activity"/>
    <property type="evidence" value="ECO:0007669"/>
    <property type="project" value="UniProtKB-KW"/>
</dbReference>
<evidence type="ECO:0000256" key="4">
    <source>
        <dbReference type="ARBA" id="ARBA00022723"/>
    </source>
</evidence>
<dbReference type="Proteomes" id="UP000294593">
    <property type="component" value="Unassembled WGS sequence"/>
</dbReference>
<keyword evidence="9" id="KW-0472">Membrane</keyword>
<evidence type="ECO:0000259" key="10">
    <source>
        <dbReference type="Pfam" id="PF03372"/>
    </source>
</evidence>
<keyword evidence="4" id="KW-0479">Metal-binding</keyword>
<comment type="cofactor">
    <cofactor evidence="2">
        <name>Mg(2+)</name>
        <dbReference type="ChEBI" id="CHEBI:18420"/>
    </cofactor>
</comment>
<evidence type="ECO:0000256" key="6">
    <source>
        <dbReference type="ARBA" id="ARBA00022801"/>
    </source>
</evidence>
<evidence type="ECO:0000256" key="5">
    <source>
        <dbReference type="ARBA" id="ARBA00022763"/>
    </source>
</evidence>
<evidence type="ECO:0000256" key="7">
    <source>
        <dbReference type="ARBA" id="ARBA00022842"/>
    </source>
</evidence>
<dbReference type="Gene3D" id="3.60.10.10">
    <property type="entry name" value="Endonuclease/exonuclease/phosphatase"/>
    <property type="match status" value="1"/>
</dbReference>
<dbReference type="GO" id="GO:0004519">
    <property type="term" value="F:endonuclease activity"/>
    <property type="evidence" value="ECO:0007669"/>
    <property type="project" value="UniProtKB-KW"/>
</dbReference>
<keyword evidence="7" id="KW-0460">Magnesium</keyword>
<sequence>MRFFLKATVVLVAVAVAVLCAGQIVEPRQLPGLVLINYVPFPAYLLPVLVAVLASCWLGWAWRAVACVCLAVTLTVVMGWAWGHADEGHGRVRFMTYNVKAYLATQRPGGFAELAQEITEHQPDIIVLQDALQLSNGEDGRPMDALSQVVRQRREVYQVGQYVVASRWPLQRCQVGGIPIAGRSHGFVTCQVQVHGVTLNVVTVHLLSPRDGLNAARKEGFDGMADWQQNMLARLEQTGLLAEHLRLMSGPIVLGGDLNAPEASAVVQTLLNTGLKDAFSSAGSGYGYTHGHHLLRGLSFLRIDHILVSKDIGVSDAFAGGTVASQHRPVIADLLLHRQR</sequence>
<feature type="transmembrane region" description="Helical" evidence="9">
    <location>
        <begin position="38"/>
        <end position="58"/>
    </location>
</feature>
<keyword evidence="5" id="KW-0227">DNA damage</keyword>
<evidence type="ECO:0000256" key="9">
    <source>
        <dbReference type="SAM" id="Phobius"/>
    </source>
</evidence>
<accession>A0A4R6RJC8</accession>
<evidence type="ECO:0000256" key="2">
    <source>
        <dbReference type="ARBA" id="ARBA00001946"/>
    </source>
</evidence>
<dbReference type="InterPro" id="IPR005135">
    <property type="entry name" value="Endo/exonuclease/phosphatase"/>
</dbReference>
<reference evidence="11 12" key="1">
    <citation type="submission" date="2019-03" db="EMBL/GenBank/DDBJ databases">
        <title>Genomic Encyclopedia of Type Strains, Phase IV (KMG-IV): sequencing the most valuable type-strain genomes for metagenomic binning, comparative biology and taxonomic classification.</title>
        <authorList>
            <person name="Goeker M."/>
        </authorList>
    </citation>
    <scope>NUCLEOTIDE SEQUENCE [LARGE SCALE GENOMIC DNA]</scope>
    <source>
        <strain evidence="11 12">DSM 11901</strain>
    </source>
</reference>
<keyword evidence="11" id="KW-0255">Endonuclease</keyword>
<keyword evidence="9" id="KW-1133">Transmembrane helix</keyword>
<dbReference type="EMBL" id="SNXW01000002">
    <property type="protein sequence ID" value="TDP85736.1"/>
    <property type="molecule type" value="Genomic_DNA"/>
</dbReference>
<keyword evidence="9" id="KW-0812">Transmembrane</keyword>
<keyword evidence="8" id="KW-0234">DNA repair</keyword>